<dbReference type="InterPro" id="IPR012337">
    <property type="entry name" value="RNaseH-like_sf"/>
</dbReference>
<reference evidence="6 7" key="1">
    <citation type="journal article" date="2014" name="Curr. Biol.">
        <title>The genome of the clonal raider ant Cerapachys biroi.</title>
        <authorList>
            <person name="Oxley P.R."/>
            <person name="Ji L."/>
            <person name="Fetter-Pruneda I."/>
            <person name="McKenzie S.K."/>
            <person name="Li C."/>
            <person name="Hu H."/>
            <person name="Zhang G."/>
            <person name="Kronauer D.J."/>
        </authorList>
    </citation>
    <scope>NUCLEOTIDE SEQUENCE [LARGE SCALE GENOMIC DNA]</scope>
</reference>
<keyword evidence="4" id="KW-0862">Zinc</keyword>
<name>A0A026VWT7_OOCBI</name>
<sequence>ITEALIVFMICKDNMPIRIAEREGFIHFFKTLCPLYKIPSRSTLTIRIEEKYKMCRSQLKRMLDQVHYISLTLDICTVMNSTRSFLVITGHFINVETFVLESVCLEAVHLTERHTADTIVEQFHEICKEFSLNSSKIASITIDGAVNMQKAVELFSNSSKWVWCFAHITNLVVQNSLKNTPELDKIILQIKRIVTYFKHSTIPSEELRAEQLKRGKSEGNILYLTQDICTRWNSTFEMLEKFEKLTPILATILASKDHKDSPQMLAGFHIEVVSEIISSLAPFKEATTQISGDKYVTASIVLPLCHNVLDTLNELKLTTNAAMELKKNLLKEIQIKYVPLERNKLLTIATLLDPRFKRVYSFSSLFQAEAISQICRKIREKTKEQDFLSVPERSPPKETKETSNSIWTKHTERLKNHLDEESYSSQIQPELKLYFKLAVQPLSEDPIKYWQNYKAVSCIGRSCLKILYSNGVFCGFRESCLCQETR</sequence>
<dbReference type="AlphaFoldDB" id="A0A026VWT7"/>
<dbReference type="STRING" id="2015173.A0A026VWT7"/>
<dbReference type="SUPFAM" id="SSF140996">
    <property type="entry name" value="Hermes dimerisation domain"/>
    <property type="match status" value="1"/>
</dbReference>
<dbReference type="Proteomes" id="UP000053097">
    <property type="component" value="Unassembled WGS sequence"/>
</dbReference>
<keyword evidence="5" id="KW-0539">Nucleus</keyword>
<evidence type="ECO:0000313" key="6">
    <source>
        <dbReference type="EMBL" id="EZA47986.1"/>
    </source>
</evidence>
<evidence type="ECO:0000313" key="7">
    <source>
        <dbReference type="Proteomes" id="UP000053097"/>
    </source>
</evidence>
<comment type="subcellular location">
    <subcellularLocation>
        <location evidence="1">Nucleus</location>
    </subcellularLocation>
</comment>
<dbReference type="PANTHER" id="PTHR46481:SF10">
    <property type="entry name" value="ZINC FINGER BED DOMAIN-CONTAINING PROTEIN 39"/>
    <property type="match status" value="1"/>
</dbReference>
<keyword evidence="3" id="KW-0863">Zinc-finger</keyword>
<accession>A0A026VWT7</accession>
<evidence type="ECO:0000256" key="4">
    <source>
        <dbReference type="ARBA" id="ARBA00022833"/>
    </source>
</evidence>
<dbReference type="EMBL" id="KK107725">
    <property type="protein sequence ID" value="EZA47986.1"/>
    <property type="molecule type" value="Genomic_DNA"/>
</dbReference>
<evidence type="ECO:0000256" key="3">
    <source>
        <dbReference type="ARBA" id="ARBA00022771"/>
    </source>
</evidence>
<proteinExistence type="predicted"/>
<dbReference type="SUPFAM" id="SSF53098">
    <property type="entry name" value="Ribonuclease H-like"/>
    <property type="match status" value="1"/>
</dbReference>
<dbReference type="GO" id="GO:0005634">
    <property type="term" value="C:nucleus"/>
    <property type="evidence" value="ECO:0007669"/>
    <property type="project" value="UniProtKB-SubCell"/>
</dbReference>
<protein>
    <submittedName>
        <fullName evidence="6">Zinc finger BED domain-containing protein</fullName>
    </submittedName>
</protein>
<dbReference type="OMA" id="FHEICKE"/>
<gene>
    <name evidence="6" type="ORF">X777_14528</name>
</gene>
<dbReference type="PANTHER" id="PTHR46481">
    <property type="entry name" value="ZINC FINGER BED DOMAIN-CONTAINING PROTEIN 4"/>
    <property type="match status" value="1"/>
</dbReference>
<dbReference type="OrthoDB" id="7696101at2759"/>
<keyword evidence="2" id="KW-0479">Metal-binding</keyword>
<evidence type="ECO:0000256" key="2">
    <source>
        <dbReference type="ARBA" id="ARBA00022723"/>
    </source>
</evidence>
<dbReference type="InterPro" id="IPR052035">
    <property type="entry name" value="ZnF_BED_domain_contain"/>
</dbReference>
<feature type="non-terminal residue" evidence="6">
    <location>
        <position position="1"/>
    </location>
</feature>
<keyword evidence="7" id="KW-1185">Reference proteome</keyword>
<organism evidence="6 7">
    <name type="scientific">Ooceraea biroi</name>
    <name type="common">Clonal raider ant</name>
    <name type="synonym">Cerapachys biroi</name>
    <dbReference type="NCBI Taxonomy" id="2015173"/>
    <lineage>
        <taxon>Eukaryota</taxon>
        <taxon>Metazoa</taxon>
        <taxon>Ecdysozoa</taxon>
        <taxon>Arthropoda</taxon>
        <taxon>Hexapoda</taxon>
        <taxon>Insecta</taxon>
        <taxon>Pterygota</taxon>
        <taxon>Neoptera</taxon>
        <taxon>Endopterygota</taxon>
        <taxon>Hymenoptera</taxon>
        <taxon>Apocrita</taxon>
        <taxon>Aculeata</taxon>
        <taxon>Formicoidea</taxon>
        <taxon>Formicidae</taxon>
        <taxon>Dorylinae</taxon>
        <taxon>Ooceraea</taxon>
    </lineage>
</organism>
<evidence type="ECO:0000256" key="5">
    <source>
        <dbReference type="ARBA" id="ARBA00023242"/>
    </source>
</evidence>
<evidence type="ECO:0000256" key="1">
    <source>
        <dbReference type="ARBA" id="ARBA00004123"/>
    </source>
</evidence>
<dbReference type="GO" id="GO:0008270">
    <property type="term" value="F:zinc ion binding"/>
    <property type="evidence" value="ECO:0007669"/>
    <property type="project" value="UniProtKB-KW"/>
</dbReference>